<dbReference type="EMBL" id="JNFH02000014">
    <property type="protein sequence ID" value="KKF39839.1"/>
    <property type="molecule type" value="Genomic_DNA"/>
</dbReference>
<accession>A0A0F8D6C2</accession>
<dbReference type="OrthoDB" id="287355at2157"/>
<sequence>MTENDSTTRVPSQPVVVQEDTHQNEIPDNIDSELYTTDTPTNSFHEFKIEPGDELVEALRNNGYTVEFRDR</sequence>
<dbReference type="Proteomes" id="UP000053331">
    <property type="component" value="Unassembled WGS sequence"/>
</dbReference>
<protein>
    <submittedName>
        <fullName evidence="2">Uncharacterized protein</fullName>
    </submittedName>
</protein>
<evidence type="ECO:0000256" key="1">
    <source>
        <dbReference type="SAM" id="MobiDB-lite"/>
    </source>
</evidence>
<feature type="compositionally biased region" description="Polar residues" evidence="1">
    <location>
        <begin position="1"/>
        <end position="11"/>
    </location>
</feature>
<keyword evidence="3" id="KW-1185">Reference proteome</keyword>
<dbReference type="RefSeq" id="WP_050024087.1">
    <property type="nucleotide sequence ID" value="NZ_JNFH02000014.1"/>
</dbReference>
<evidence type="ECO:0000313" key="3">
    <source>
        <dbReference type="Proteomes" id="UP000053331"/>
    </source>
</evidence>
<gene>
    <name evidence="2" type="ORF">FK85_25375</name>
</gene>
<reference evidence="2 3" key="1">
    <citation type="journal article" date="2015" name="Genome Announc.">
        <title>Draft genome sequence of a Halorubrum H3 strain isolated from the burlinskoye salt lake (Altai Krai, Russia).</title>
        <authorList>
            <person name="Rozanov A.S."/>
            <person name="Bryanskaya A.V."/>
            <person name="Malup T.K."/>
            <person name="Kotenko A.V."/>
            <person name="Peltek S.E."/>
        </authorList>
    </citation>
    <scope>NUCLEOTIDE SEQUENCE [LARGE SCALE GENOMIC DNA]</scope>
    <source>
        <strain evidence="2 3">H3</strain>
    </source>
</reference>
<name>A0A0F8D6C2_9EURY</name>
<evidence type="ECO:0000313" key="2">
    <source>
        <dbReference type="EMBL" id="KKF39839.1"/>
    </source>
</evidence>
<organism evidence="2 3">
    <name type="scientific">Halorubrum saccharovorum</name>
    <dbReference type="NCBI Taxonomy" id="2248"/>
    <lineage>
        <taxon>Archaea</taxon>
        <taxon>Methanobacteriati</taxon>
        <taxon>Methanobacteriota</taxon>
        <taxon>Stenosarchaea group</taxon>
        <taxon>Halobacteria</taxon>
        <taxon>Halobacteriales</taxon>
        <taxon>Haloferacaceae</taxon>
        <taxon>Halorubrum</taxon>
    </lineage>
</organism>
<proteinExistence type="predicted"/>
<dbReference type="AlphaFoldDB" id="A0A0F8D6C2"/>
<comment type="caution">
    <text evidence="2">The sequence shown here is derived from an EMBL/GenBank/DDBJ whole genome shotgun (WGS) entry which is preliminary data.</text>
</comment>
<feature type="region of interest" description="Disordered" evidence="1">
    <location>
        <begin position="1"/>
        <end position="36"/>
    </location>
</feature>